<name>L1J3L1_GUITC</name>
<reference evidence="4" key="3">
    <citation type="submission" date="2016-03" db="UniProtKB">
        <authorList>
            <consortium name="EnsemblProtists"/>
        </authorList>
    </citation>
    <scope>IDENTIFICATION</scope>
</reference>
<keyword evidence="5" id="KW-1185">Reference proteome</keyword>
<dbReference type="HOGENOM" id="CLU_2351110_0_0_1"/>
<feature type="chain" id="PRO_5008770810" evidence="2">
    <location>
        <begin position="22"/>
        <end position="97"/>
    </location>
</feature>
<evidence type="ECO:0000256" key="2">
    <source>
        <dbReference type="SAM" id="SignalP"/>
    </source>
</evidence>
<evidence type="ECO:0000256" key="1">
    <source>
        <dbReference type="SAM" id="MobiDB-lite"/>
    </source>
</evidence>
<gene>
    <name evidence="3" type="ORF">GUITHDRAFT_111390</name>
</gene>
<dbReference type="RefSeq" id="XP_005829699.1">
    <property type="nucleotide sequence ID" value="XM_005829642.1"/>
</dbReference>
<reference evidence="3 5" key="1">
    <citation type="journal article" date="2012" name="Nature">
        <title>Algal genomes reveal evolutionary mosaicism and the fate of nucleomorphs.</title>
        <authorList>
            <consortium name="DOE Joint Genome Institute"/>
            <person name="Curtis B.A."/>
            <person name="Tanifuji G."/>
            <person name="Burki F."/>
            <person name="Gruber A."/>
            <person name="Irimia M."/>
            <person name="Maruyama S."/>
            <person name="Arias M.C."/>
            <person name="Ball S.G."/>
            <person name="Gile G.H."/>
            <person name="Hirakawa Y."/>
            <person name="Hopkins J.F."/>
            <person name="Kuo A."/>
            <person name="Rensing S.A."/>
            <person name="Schmutz J."/>
            <person name="Symeonidi A."/>
            <person name="Elias M."/>
            <person name="Eveleigh R.J."/>
            <person name="Herman E.K."/>
            <person name="Klute M.J."/>
            <person name="Nakayama T."/>
            <person name="Obornik M."/>
            <person name="Reyes-Prieto A."/>
            <person name="Armbrust E.V."/>
            <person name="Aves S.J."/>
            <person name="Beiko R.G."/>
            <person name="Coutinho P."/>
            <person name="Dacks J.B."/>
            <person name="Durnford D.G."/>
            <person name="Fast N.M."/>
            <person name="Green B.R."/>
            <person name="Grisdale C.J."/>
            <person name="Hempel F."/>
            <person name="Henrissat B."/>
            <person name="Hoppner M.P."/>
            <person name="Ishida K."/>
            <person name="Kim E."/>
            <person name="Koreny L."/>
            <person name="Kroth P.G."/>
            <person name="Liu Y."/>
            <person name="Malik S.B."/>
            <person name="Maier U.G."/>
            <person name="McRose D."/>
            <person name="Mock T."/>
            <person name="Neilson J.A."/>
            <person name="Onodera N.T."/>
            <person name="Poole A.M."/>
            <person name="Pritham E.J."/>
            <person name="Richards T.A."/>
            <person name="Rocap G."/>
            <person name="Roy S.W."/>
            <person name="Sarai C."/>
            <person name="Schaack S."/>
            <person name="Shirato S."/>
            <person name="Slamovits C.H."/>
            <person name="Spencer D.F."/>
            <person name="Suzuki S."/>
            <person name="Worden A.Z."/>
            <person name="Zauner S."/>
            <person name="Barry K."/>
            <person name="Bell C."/>
            <person name="Bharti A.K."/>
            <person name="Crow J.A."/>
            <person name="Grimwood J."/>
            <person name="Kramer R."/>
            <person name="Lindquist E."/>
            <person name="Lucas S."/>
            <person name="Salamov A."/>
            <person name="McFadden G.I."/>
            <person name="Lane C.E."/>
            <person name="Keeling P.J."/>
            <person name="Gray M.W."/>
            <person name="Grigoriev I.V."/>
            <person name="Archibald J.M."/>
        </authorList>
    </citation>
    <scope>NUCLEOTIDE SEQUENCE</scope>
    <source>
        <strain evidence="3 5">CCMP2712</strain>
    </source>
</reference>
<accession>L1J3L1</accession>
<dbReference type="GeneID" id="17299390"/>
<dbReference type="EnsemblProtists" id="EKX42719">
    <property type="protein sequence ID" value="EKX42719"/>
    <property type="gene ID" value="GUITHDRAFT_111390"/>
</dbReference>
<proteinExistence type="predicted"/>
<protein>
    <submittedName>
        <fullName evidence="3 4">Uncharacterized protein</fullName>
    </submittedName>
</protein>
<evidence type="ECO:0000313" key="4">
    <source>
        <dbReference type="EnsemblProtists" id="EKX42719"/>
    </source>
</evidence>
<dbReference type="Proteomes" id="UP000011087">
    <property type="component" value="Unassembled WGS sequence"/>
</dbReference>
<dbReference type="EMBL" id="JH993015">
    <property type="protein sequence ID" value="EKX42719.1"/>
    <property type="molecule type" value="Genomic_DNA"/>
</dbReference>
<evidence type="ECO:0000313" key="5">
    <source>
        <dbReference type="Proteomes" id="UP000011087"/>
    </source>
</evidence>
<dbReference type="AlphaFoldDB" id="L1J3L1"/>
<dbReference type="PaxDb" id="55529-EKX42719"/>
<sequence>MNNLIVKVIVCFTLAMTLASGFSPARLPVRSPPVVPHGRVAMSKRQPPPCTAAGSPSTNCRYPPHEPCEASGRCRVDGQRCSIRRQAAREAELKDKK</sequence>
<feature type="region of interest" description="Disordered" evidence="1">
    <location>
        <begin position="38"/>
        <end position="60"/>
    </location>
</feature>
<feature type="signal peptide" evidence="2">
    <location>
        <begin position="1"/>
        <end position="21"/>
    </location>
</feature>
<reference evidence="5" key="2">
    <citation type="submission" date="2012-11" db="EMBL/GenBank/DDBJ databases">
        <authorList>
            <person name="Kuo A."/>
            <person name="Curtis B.A."/>
            <person name="Tanifuji G."/>
            <person name="Burki F."/>
            <person name="Gruber A."/>
            <person name="Irimia M."/>
            <person name="Maruyama S."/>
            <person name="Arias M.C."/>
            <person name="Ball S.G."/>
            <person name="Gile G.H."/>
            <person name="Hirakawa Y."/>
            <person name="Hopkins J.F."/>
            <person name="Rensing S.A."/>
            <person name="Schmutz J."/>
            <person name="Symeonidi A."/>
            <person name="Elias M."/>
            <person name="Eveleigh R.J."/>
            <person name="Herman E.K."/>
            <person name="Klute M.J."/>
            <person name="Nakayama T."/>
            <person name="Obornik M."/>
            <person name="Reyes-Prieto A."/>
            <person name="Armbrust E.V."/>
            <person name="Aves S.J."/>
            <person name="Beiko R.G."/>
            <person name="Coutinho P."/>
            <person name="Dacks J.B."/>
            <person name="Durnford D.G."/>
            <person name="Fast N.M."/>
            <person name="Green B.R."/>
            <person name="Grisdale C."/>
            <person name="Hempe F."/>
            <person name="Henrissat B."/>
            <person name="Hoppner M.P."/>
            <person name="Ishida K.-I."/>
            <person name="Kim E."/>
            <person name="Koreny L."/>
            <person name="Kroth P.G."/>
            <person name="Liu Y."/>
            <person name="Malik S.-B."/>
            <person name="Maier U.G."/>
            <person name="McRose D."/>
            <person name="Mock T."/>
            <person name="Neilson J.A."/>
            <person name="Onodera N.T."/>
            <person name="Poole A.M."/>
            <person name="Pritham E.J."/>
            <person name="Richards T.A."/>
            <person name="Rocap G."/>
            <person name="Roy S.W."/>
            <person name="Sarai C."/>
            <person name="Schaack S."/>
            <person name="Shirato S."/>
            <person name="Slamovits C.H."/>
            <person name="Spencer D.F."/>
            <person name="Suzuki S."/>
            <person name="Worden A.Z."/>
            <person name="Zauner S."/>
            <person name="Barry K."/>
            <person name="Bell C."/>
            <person name="Bharti A.K."/>
            <person name="Crow J.A."/>
            <person name="Grimwood J."/>
            <person name="Kramer R."/>
            <person name="Lindquist E."/>
            <person name="Lucas S."/>
            <person name="Salamov A."/>
            <person name="McFadden G.I."/>
            <person name="Lane C.E."/>
            <person name="Keeling P.J."/>
            <person name="Gray M.W."/>
            <person name="Grigoriev I.V."/>
            <person name="Archibald J.M."/>
        </authorList>
    </citation>
    <scope>NUCLEOTIDE SEQUENCE</scope>
    <source>
        <strain evidence="5">CCMP2712</strain>
    </source>
</reference>
<organism evidence="3">
    <name type="scientific">Guillardia theta (strain CCMP2712)</name>
    <name type="common">Cryptophyte</name>
    <dbReference type="NCBI Taxonomy" id="905079"/>
    <lineage>
        <taxon>Eukaryota</taxon>
        <taxon>Cryptophyceae</taxon>
        <taxon>Pyrenomonadales</taxon>
        <taxon>Geminigeraceae</taxon>
        <taxon>Guillardia</taxon>
    </lineage>
</organism>
<evidence type="ECO:0000313" key="3">
    <source>
        <dbReference type="EMBL" id="EKX42719.1"/>
    </source>
</evidence>
<dbReference type="KEGG" id="gtt:GUITHDRAFT_111390"/>
<keyword evidence="2" id="KW-0732">Signal</keyword>